<dbReference type="Gene3D" id="1.25.40.10">
    <property type="entry name" value="Tetratricopeptide repeat domain"/>
    <property type="match status" value="3"/>
</dbReference>
<dbReference type="GO" id="GO:0009451">
    <property type="term" value="P:RNA modification"/>
    <property type="evidence" value="ECO:0007669"/>
    <property type="project" value="InterPro"/>
</dbReference>
<evidence type="ECO:0008006" key="5">
    <source>
        <dbReference type="Google" id="ProtNLM"/>
    </source>
</evidence>
<dbReference type="GO" id="GO:0003723">
    <property type="term" value="F:RNA binding"/>
    <property type="evidence" value="ECO:0007669"/>
    <property type="project" value="InterPro"/>
</dbReference>
<evidence type="ECO:0000256" key="1">
    <source>
        <dbReference type="ARBA" id="ARBA00022737"/>
    </source>
</evidence>
<dbReference type="AlphaFoldDB" id="A0A9P1DXH1"/>
<evidence type="ECO:0000313" key="4">
    <source>
        <dbReference type="Proteomes" id="UP001152484"/>
    </source>
</evidence>
<feature type="repeat" description="PPR" evidence="2">
    <location>
        <begin position="127"/>
        <end position="161"/>
    </location>
</feature>
<dbReference type="EMBL" id="CAMAPE010000004">
    <property type="protein sequence ID" value="CAH9057175.1"/>
    <property type="molecule type" value="Genomic_DNA"/>
</dbReference>
<reference evidence="3" key="1">
    <citation type="submission" date="2022-07" db="EMBL/GenBank/DDBJ databases">
        <authorList>
            <person name="Macas J."/>
            <person name="Novak P."/>
            <person name="Neumann P."/>
        </authorList>
    </citation>
    <scope>NUCLEOTIDE SEQUENCE</scope>
</reference>
<feature type="repeat" description="PPR" evidence="2">
    <location>
        <begin position="290"/>
        <end position="324"/>
    </location>
</feature>
<dbReference type="Pfam" id="PF13041">
    <property type="entry name" value="PPR_2"/>
    <property type="match status" value="1"/>
</dbReference>
<name>A0A9P1DXH1_CUSEU</name>
<dbReference type="PANTHER" id="PTHR47926">
    <property type="entry name" value="PENTATRICOPEPTIDE REPEAT-CONTAINING PROTEIN"/>
    <property type="match status" value="1"/>
</dbReference>
<dbReference type="Pfam" id="PF01535">
    <property type="entry name" value="PPR"/>
    <property type="match status" value="5"/>
</dbReference>
<dbReference type="InterPro" id="IPR011990">
    <property type="entry name" value="TPR-like_helical_dom_sf"/>
</dbReference>
<dbReference type="InterPro" id="IPR046960">
    <property type="entry name" value="PPR_At4g14850-like_plant"/>
</dbReference>
<accession>A0A9P1DXH1</accession>
<protein>
    <recommendedName>
        <fullName evidence="5">Pentatricopeptide repeat-containing protein</fullName>
    </recommendedName>
</protein>
<keyword evidence="1" id="KW-0677">Repeat</keyword>
<dbReference type="PANTHER" id="PTHR47926:SF465">
    <property type="entry name" value="PENTATRICOPEPTIDE REPEAT (PPR-LIKE) SUPERFAMILY PROTEIN"/>
    <property type="match status" value="1"/>
</dbReference>
<feature type="repeat" description="PPR" evidence="2">
    <location>
        <begin position="259"/>
        <end position="289"/>
    </location>
</feature>
<sequence length="398" mass="44873">MPYLPSQSRIFAIKPNSRTNHKNLQRPCLVQKLIDLCSHGHIKQAVDSLYLLARKGLRLDSKTIGFLLQQCADSKAIKQGKWIHLHLKLTGLKHPSTFIANHLINMYSKCGDHVEARKVFDKLTTKNIYSWNTMLSGYAKLGMVKPALKLFEKMPERDMVSWNIMVISYAQIGYLDKAIQFYRESRITNFMLDEYSFAGVVSVCVKAKELHLTRQVHCQVLVSGFLSNLVLPSSLLGAYASCGEMGEGRRLFDTMKIRDVLTWTTLVSGYAKWGEMKSAREVFKMMPLKSPVSWTALISGYVRNGFCVEAIVIFGEMMKSQIKPNWFNFSSCLSACASISSLVIGKQIHALLIVTGMKPNTILLRSLIDMYSKCESLEDGERVFNVLGVNQKAVFGSQ</sequence>
<dbReference type="Proteomes" id="UP001152484">
    <property type="component" value="Unassembled WGS sequence"/>
</dbReference>
<dbReference type="NCBIfam" id="TIGR00756">
    <property type="entry name" value="PPR"/>
    <property type="match status" value="4"/>
</dbReference>
<comment type="caution">
    <text evidence="3">The sequence shown here is derived from an EMBL/GenBank/DDBJ whole genome shotgun (WGS) entry which is preliminary data.</text>
</comment>
<evidence type="ECO:0000256" key="2">
    <source>
        <dbReference type="PROSITE-ProRule" id="PRU00708"/>
    </source>
</evidence>
<organism evidence="3 4">
    <name type="scientific">Cuscuta europaea</name>
    <name type="common">European dodder</name>
    <dbReference type="NCBI Taxonomy" id="41803"/>
    <lineage>
        <taxon>Eukaryota</taxon>
        <taxon>Viridiplantae</taxon>
        <taxon>Streptophyta</taxon>
        <taxon>Embryophyta</taxon>
        <taxon>Tracheophyta</taxon>
        <taxon>Spermatophyta</taxon>
        <taxon>Magnoliopsida</taxon>
        <taxon>eudicotyledons</taxon>
        <taxon>Gunneridae</taxon>
        <taxon>Pentapetalae</taxon>
        <taxon>asterids</taxon>
        <taxon>lamiids</taxon>
        <taxon>Solanales</taxon>
        <taxon>Convolvulaceae</taxon>
        <taxon>Cuscuteae</taxon>
        <taxon>Cuscuta</taxon>
        <taxon>Cuscuta subgen. Cuscuta</taxon>
    </lineage>
</organism>
<dbReference type="InterPro" id="IPR002885">
    <property type="entry name" value="PPR_rpt"/>
</dbReference>
<proteinExistence type="predicted"/>
<dbReference type="PROSITE" id="PS51375">
    <property type="entry name" value="PPR"/>
    <property type="match status" value="3"/>
</dbReference>
<keyword evidence="4" id="KW-1185">Reference proteome</keyword>
<dbReference type="FunFam" id="1.25.40.10:FF:000442">
    <property type="entry name" value="Pentatricopeptide repeat-containing protein At3g49710"/>
    <property type="match status" value="1"/>
</dbReference>
<dbReference type="OrthoDB" id="185373at2759"/>
<evidence type="ECO:0000313" key="3">
    <source>
        <dbReference type="EMBL" id="CAH9057175.1"/>
    </source>
</evidence>
<gene>
    <name evidence="3" type="ORF">CEURO_LOCUS1038</name>
</gene>